<protein>
    <submittedName>
        <fullName evidence="2">Uncharacterized protein</fullName>
    </submittedName>
</protein>
<keyword evidence="1" id="KW-0732">Signal</keyword>
<evidence type="ECO:0000313" key="2">
    <source>
        <dbReference type="EMBL" id="ACB94436.1"/>
    </source>
</evidence>
<reference evidence="2 3" key="2">
    <citation type="journal article" date="2010" name="J. Bacteriol.">
        <title>Complete genome sequence of Beijerinckia indica subsp. indica.</title>
        <authorList>
            <person name="Tamas I."/>
            <person name="Dedysh S.N."/>
            <person name="Liesack W."/>
            <person name="Stott M.B."/>
            <person name="Alam M."/>
            <person name="Murrell J.C."/>
            <person name="Dunfield P.F."/>
        </authorList>
    </citation>
    <scope>NUCLEOTIDE SEQUENCE [LARGE SCALE GENOMIC DNA]</scope>
    <source>
        <strain evidence="3">ATCC 9039 / DSM 1715 / NCIMB 8712</strain>
    </source>
</reference>
<accession>B2IH22</accession>
<name>B2IH22_BEII9</name>
<evidence type="ECO:0000256" key="1">
    <source>
        <dbReference type="SAM" id="SignalP"/>
    </source>
</evidence>
<dbReference type="EMBL" id="CP001016">
    <property type="protein sequence ID" value="ACB94436.1"/>
    <property type="molecule type" value="Genomic_DNA"/>
</dbReference>
<gene>
    <name evidence="2" type="ordered locus">Bind_0786</name>
</gene>
<dbReference type="HOGENOM" id="CLU_1999448_0_0_5"/>
<reference evidence="3" key="1">
    <citation type="submission" date="2008-03" db="EMBL/GenBank/DDBJ databases">
        <title>Complete sequence of chromosome of Beijerinckia indica subsp. indica ATCC 9039.</title>
        <authorList>
            <consortium name="US DOE Joint Genome Institute"/>
            <person name="Copeland A."/>
            <person name="Lucas S."/>
            <person name="Lapidus A."/>
            <person name="Glavina del Rio T."/>
            <person name="Dalin E."/>
            <person name="Tice H."/>
            <person name="Bruce D."/>
            <person name="Goodwin L."/>
            <person name="Pitluck S."/>
            <person name="LaButti K."/>
            <person name="Schmutz J."/>
            <person name="Larimer F."/>
            <person name="Land M."/>
            <person name="Hauser L."/>
            <person name="Kyrpides N."/>
            <person name="Mikhailova N."/>
            <person name="Dunfield P.F."/>
            <person name="Dedysh S.N."/>
            <person name="Liesack W."/>
            <person name="Saw J.H."/>
            <person name="Alam M."/>
            <person name="Chen Y."/>
            <person name="Murrell J.C."/>
            <person name="Richardson P."/>
        </authorList>
    </citation>
    <scope>NUCLEOTIDE SEQUENCE [LARGE SCALE GENOMIC DNA]</scope>
    <source>
        <strain evidence="3">ATCC 9039 / DSM 1715 / NCIMB 8712</strain>
    </source>
</reference>
<sequence>MTMTSPIFGMVVVAGALVCLGPQQAAAQSAACVNMQTGAGYIAKMRINSPHYVSEWSQDFIVGEHKCQTLAPIPNGAPFIVEVTSTGADIKTCAPPLKRLRKNETPITFLASGITGDVDCRLPD</sequence>
<feature type="chain" id="PRO_5002776691" evidence="1">
    <location>
        <begin position="26"/>
        <end position="124"/>
    </location>
</feature>
<organism evidence="2 3">
    <name type="scientific">Beijerinckia indica subsp. indica (strain ATCC 9039 / DSM 1715 / NCIMB 8712)</name>
    <dbReference type="NCBI Taxonomy" id="395963"/>
    <lineage>
        <taxon>Bacteria</taxon>
        <taxon>Pseudomonadati</taxon>
        <taxon>Pseudomonadota</taxon>
        <taxon>Alphaproteobacteria</taxon>
        <taxon>Hyphomicrobiales</taxon>
        <taxon>Beijerinckiaceae</taxon>
        <taxon>Beijerinckia</taxon>
    </lineage>
</organism>
<dbReference type="AlphaFoldDB" id="B2IH22"/>
<evidence type="ECO:0000313" key="3">
    <source>
        <dbReference type="Proteomes" id="UP000001695"/>
    </source>
</evidence>
<proteinExistence type="predicted"/>
<dbReference type="KEGG" id="bid:Bind_0786"/>
<feature type="signal peptide" evidence="1">
    <location>
        <begin position="1"/>
        <end position="25"/>
    </location>
</feature>
<keyword evidence="3" id="KW-1185">Reference proteome</keyword>
<dbReference type="Proteomes" id="UP000001695">
    <property type="component" value="Chromosome"/>
</dbReference>